<protein>
    <submittedName>
        <fullName evidence="1">Uncharacterized protein</fullName>
    </submittedName>
</protein>
<keyword evidence="2" id="KW-1185">Reference proteome</keyword>
<proteinExistence type="predicted"/>
<evidence type="ECO:0000313" key="1">
    <source>
        <dbReference type="EMBL" id="MFC5523139.1"/>
    </source>
</evidence>
<accession>A0ABW0QE05</accession>
<organism evidence="1 2">
    <name type="scientific">Polaromonas jejuensis</name>
    <dbReference type="NCBI Taxonomy" id="457502"/>
    <lineage>
        <taxon>Bacteria</taxon>
        <taxon>Pseudomonadati</taxon>
        <taxon>Pseudomonadota</taxon>
        <taxon>Betaproteobacteria</taxon>
        <taxon>Burkholderiales</taxon>
        <taxon>Comamonadaceae</taxon>
        <taxon>Polaromonas</taxon>
    </lineage>
</organism>
<gene>
    <name evidence="1" type="ORF">ACFPP7_19810</name>
</gene>
<sequence>MKPDLESAYARMRAELEHLLAEPVKDFPKIDALIDQLEQLQLAIKGEHGLKGNNPNE</sequence>
<reference evidence="2" key="1">
    <citation type="journal article" date="2019" name="Int. J. Syst. Evol. Microbiol.">
        <title>The Global Catalogue of Microorganisms (GCM) 10K type strain sequencing project: providing services to taxonomists for standard genome sequencing and annotation.</title>
        <authorList>
            <consortium name="The Broad Institute Genomics Platform"/>
            <consortium name="The Broad Institute Genome Sequencing Center for Infectious Disease"/>
            <person name="Wu L."/>
            <person name="Ma J."/>
        </authorList>
    </citation>
    <scope>NUCLEOTIDE SEQUENCE [LARGE SCALE GENOMIC DNA]</scope>
    <source>
        <strain evidence="2">CGMCC 4.7277</strain>
    </source>
</reference>
<comment type="caution">
    <text evidence="1">The sequence shown here is derived from an EMBL/GenBank/DDBJ whole genome shotgun (WGS) entry which is preliminary data.</text>
</comment>
<dbReference type="RefSeq" id="WP_157090363.1">
    <property type="nucleotide sequence ID" value="NZ_JBHSMX010000063.1"/>
</dbReference>
<dbReference type="EMBL" id="JBHSMX010000063">
    <property type="protein sequence ID" value="MFC5523139.1"/>
    <property type="molecule type" value="Genomic_DNA"/>
</dbReference>
<name>A0ABW0QE05_9BURK</name>
<evidence type="ECO:0000313" key="2">
    <source>
        <dbReference type="Proteomes" id="UP001596084"/>
    </source>
</evidence>
<dbReference type="Proteomes" id="UP001596084">
    <property type="component" value="Unassembled WGS sequence"/>
</dbReference>